<feature type="compositionally biased region" description="Low complexity" evidence="2">
    <location>
        <begin position="527"/>
        <end position="538"/>
    </location>
</feature>
<dbReference type="SUPFAM" id="SSF118359">
    <property type="entry name" value="Expressed protein At2g23090/F21P24.15"/>
    <property type="match status" value="1"/>
</dbReference>
<dbReference type="Gene3D" id="3.30.160.60">
    <property type="entry name" value="Classic Zinc Finger"/>
    <property type="match status" value="3"/>
</dbReference>
<accession>A0A8S4PVT3</accession>
<protein>
    <recommendedName>
        <fullName evidence="3">C2H2-type domain-containing protein</fullName>
    </recommendedName>
</protein>
<feature type="region of interest" description="Disordered" evidence="2">
    <location>
        <begin position="239"/>
        <end position="341"/>
    </location>
</feature>
<keyword evidence="1" id="KW-0863">Zinc-finger</keyword>
<dbReference type="GO" id="GO:0006355">
    <property type="term" value="P:regulation of DNA-templated transcription"/>
    <property type="evidence" value="ECO:0007669"/>
    <property type="project" value="TreeGrafter"/>
</dbReference>
<feature type="region of interest" description="Disordered" evidence="2">
    <location>
        <begin position="886"/>
        <end position="919"/>
    </location>
</feature>
<feature type="domain" description="C2H2-type" evidence="3">
    <location>
        <begin position="947"/>
        <end position="975"/>
    </location>
</feature>
<feature type="compositionally biased region" description="Polar residues" evidence="2">
    <location>
        <begin position="545"/>
        <end position="562"/>
    </location>
</feature>
<comment type="caution">
    <text evidence="4">The sequence shown here is derived from an EMBL/GenBank/DDBJ whole genome shotgun (WGS) entry which is preliminary data.</text>
</comment>
<reference evidence="4" key="1">
    <citation type="submission" date="2022-03" db="EMBL/GenBank/DDBJ databases">
        <authorList>
            <person name="Martin C."/>
        </authorList>
    </citation>
    <scope>NUCLEOTIDE SEQUENCE</scope>
</reference>
<dbReference type="PROSITE" id="PS50157">
    <property type="entry name" value="ZINC_FINGER_C2H2_2"/>
    <property type="match status" value="3"/>
</dbReference>
<dbReference type="EMBL" id="CAIIXF020000010">
    <property type="protein sequence ID" value="CAH1797284.1"/>
    <property type="molecule type" value="Genomic_DNA"/>
</dbReference>
<feature type="compositionally biased region" description="Polar residues" evidence="2">
    <location>
        <begin position="329"/>
        <end position="341"/>
    </location>
</feature>
<feature type="compositionally biased region" description="Polar residues" evidence="2">
    <location>
        <begin position="260"/>
        <end position="274"/>
    </location>
</feature>
<keyword evidence="5" id="KW-1185">Reference proteome</keyword>
<dbReference type="SMART" id="SM00355">
    <property type="entry name" value="ZnF_C2H2"/>
    <property type="match status" value="6"/>
</dbReference>
<feature type="region of interest" description="Disordered" evidence="2">
    <location>
        <begin position="597"/>
        <end position="721"/>
    </location>
</feature>
<feature type="region of interest" description="Disordered" evidence="2">
    <location>
        <begin position="750"/>
        <end position="792"/>
    </location>
</feature>
<feature type="compositionally biased region" description="Polar residues" evidence="2">
    <location>
        <begin position="668"/>
        <end position="701"/>
    </location>
</feature>
<dbReference type="PROSITE" id="PS00028">
    <property type="entry name" value="ZINC_FINGER_C2H2_1"/>
    <property type="match status" value="3"/>
</dbReference>
<evidence type="ECO:0000256" key="1">
    <source>
        <dbReference type="PROSITE-ProRule" id="PRU00042"/>
    </source>
</evidence>
<dbReference type="GO" id="GO:0008270">
    <property type="term" value="F:zinc ion binding"/>
    <property type="evidence" value="ECO:0007669"/>
    <property type="project" value="UniProtKB-KW"/>
</dbReference>
<feature type="domain" description="C2H2-type" evidence="3">
    <location>
        <begin position="797"/>
        <end position="820"/>
    </location>
</feature>
<sequence>MLKDVELEEIMEEDSPGEKTPGQPPSQTVSDMFRGMLTTAIRCTLPTCRCDCFAPGKAHMRTCDNCQHGWVAHALDKLTPRHSFHLGTQVEIVQPNIVFDIASLMLYGAHATPIRLKILLDRLFSVLQHDEVIQVLHGFGWSYEDYARGYILQEKGGNVLDKWSITTKDEEAIILQQFLRFGETKAIAQEIILQESRERQDLYSRPTSRAESDIKKFIERSNLSMQSLARSTFDPARYILNSPGKPPSFSSPREGGRIVSPTSLQHYSPNASSRESSRDRMTLPVQTPSPVNGSPLGRLQTMQPFDYRTNPDRSSPAISPASSSDKISQVTPSTPTKSPLNLNISSPISVPPPPPPLAPIPSKPALAERAMELITTPSSYNPHDFSISPAVLHGDTETEAINYSTHGHQASSSPYADRKLRALRKTAVSAPKRSFSPSIAYGGTLISSQGKKRVICTACNKTFCDKGALKIHYSAVHLKEMHKCSVDGCNMMFSSRRSRNRHSANPNPKLHMPQTKRKIDQDEKSDSSSATGSVTSETPKFDNPMMSSLVYQSPSSQGNQSDAKSKALSEGHGDLMMGDQAFYVDSNNQLTLMPTKRIKLEQDDKPTNEPTEPIKEATNEKPVDLPPVSSGSSRRKRKSAAPIRVAQTDDRELFVMSEDEGEDLSLKPRTNFTPSHSPTDSKLSGSNSPHGNNSLQTTKSPHGNDRHISNNSPNSNDGLHGNQFKAIEETAIEHMNMALEQLDSEIKHTGANPEQAATSDTEMHSDLDEDSSASDDSGKLNGNSSDTDIPLDQDNPCKCTACGKLFQNHFGVKVHYQNVHLKLMHMCNIEGCNAAFPSRRSRNRHSNNLNLHRKLLSTTLPQDTPDSNHENQSPQSLREEFLSKIYRGDDTSSSRNGNGYGDDEGPIDMSKEPNCDSENNEIKHHEHIDSENQSESEESKGENEGTVKCHLCSQNFRDNLALKEHYENIHPKEMFACNIGGCEKKFSTRKSRNRHSQNENLHRHLLGHGTNGIA</sequence>
<gene>
    <name evidence="4" type="ORF">OFUS_LOCUS21602</name>
</gene>
<dbReference type="GO" id="GO:0005634">
    <property type="term" value="C:nucleus"/>
    <property type="evidence" value="ECO:0007669"/>
    <property type="project" value="TreeGrafter"/>
</dbReference>
<dbReference type="PANTHER" id="PTHR15021:SF0">
    <property type="entry name" value="DISCO-RELATED, ISOFORM A-RELATED"/>
    <property type="match status" value="1"/>
</dbReference>
<feature type="region of interest" description="Disordered" evidence="2">
    <location>
        <begin position="926"/>
        <end position="945"/>
    </location>
</feature>
<dbReference type="AlphaFoldDB" id="A0A8S4PVT3"/>
<dbReference type="InterPro" id="IPR040436">
    <property type="entry name" value="Disconnected-like"/>
</dbReference>
<feature type="compositionally biased region" description="Basic and acidic residues" evidence="2">
    <location>
        <begin position="563"/>
        <end position="572"/>
    </location>
</feature>
<evidence type="ECO:0000259" key="3">
    <source>
        <dbReference type="PROSITE" id="PS50157"/>
    </source>
</evidence>
<feature type="compositionally biased region" description="Basic and acidic residues" evidence="2">
    <location>
        <begin position="598"/>
        <end position="623"/>
    </location>
</feature>
<evidence type="ECO:0000313" key="5">
    <source>
        <dbReference type="Proteomes" id="UP000749559"/>
    </source>
</evidence>
<evidence type="ECO:0000313" key="4">
    <source>
        <dbReference type="EMBL" id="CAH1797284.1"/>
    </source>
</evidence>
<feature type="compositionally biased region" description="Basic and acidic residues" evidence="2">
    <location>
        <begin position="517"/>
        <end position="526"/>
    </location>
</feature>
<name>A0A8S4PVT3_OWEFU</name>
<feature type="region of interest" description="Disordered" evidence="2">
    <location>
        <begin position="496"/>
        <end position="572"/>
    </location>
</feature>
<dbReference type="InterPro" id="IPR013087">
    <property type="entry name" value="Znf_C2H2_type"/>
</dbReference>
<dbReference type="Proteomes" id="UP000749559">
    <property type="component" value="Unassembled WGS sequence"/>
</dbReference>
<keyword evidence="1" id="KW-0862">Zinc</keyword>
<dbReference type="OrthoDB" id="10070972at2759"/>
<proteinExistence type="predicted"/>
<feature type="compositionally biased region" description="Basic and acidic residues" evidence="2">
    <location>
        <begin position="909"/>
        <end position="919"/>
    </location>
</feature>
<organism evidence="4 5">
    <name type="scientific">Owenia fusiformis</name>
    <name type="common">Polychaete worm</name>
    <dbReference type="NCBI Taxonomy" id="6347"/>
    <lineage>
        <taxon>Eukaryota</taxon>
        <taxon>Metazoa</taxon>
        <taxon>Spiralia</taxon>
        <taxon>Lophotrochozoa</taxon>
        <taxon>Annelida</taxon>
        <taxon>Polychaeta</taxon>
        <taxon>Sedentaria</taxon>
        <taxon>Canalipalpata</taxon>
        <taxon>Sabellida</taxon>
        <taxon>Oweniida</taxon>
        <taxon>Oweniidae</taxon>
        <taxon>Owenia</taxon>
    </lineage>
</organism>
<feature type="domain" description="C2H2-type" evidence="3">
    <location>
        <begin position="454"/>
        <end position="482"/>
    </location>
</feature>
<keyword evidence="1" id="KW-0479">Metal-binding</keyword>
<evidence type="ECO:0000256" key="2">
    <source>
        <dbReference type="SAM" id="MobiDB-lite"/>
    </source>
</evidence>
<feature type="compositionally biased region" description="Low complexity" evidence="2">
    <location>
        <begin position="314"/>
        <end position="328"/>
    </location>
</feature>
<dbReference type="PANTHER" id="PTHR15021">
    <property type="entry name" value="DISCONNECTED-RELATED"/>
    <property type="match status" value="1"/>
</dbReference>